<keyword evidence="2" id="KW-0645">Protease</keyword>
<organism evidence="2 3">
    <name type="scientific">Aureobasidium pullulans</name>
    <name type="common">Black yeast</name>
    <name type="synonym">Pullularia pullulans</name>
    <dbReference type="NCBI Taxonomy" id="5580"/>
    <lineage>
        <taxon>Eukaryota</taxon>
        <taxon>Fungi</taxon>
        <taxon>Dikarya</taxon>
        <taxon>Ascomycota</taxon>
        <taxon>Pezizomycotina</taxon>
        <taxon>Dothideomycetes</taxon>
        <taxon>Dothideomycetidae</taxon>
        <taxon>Dothideales</taxon>
        <taxon>Saccotheciaceae</taxon>
        <taxon>Aureobasidium</taxon>
    </lineage>
</organism>
<name>A0A4S9VCH7_AURPU</name>
<dbReference type="InterPro" id="IPR000994">
    <property type="entry name" value="Pept_M24"/>
</dbReference>
<dbReference type="Pfam" id="PF00557">
    <property type="entry name" value="Peptidase_M24"/>
    <property type="match status" value="1"/>
</dbReference>
<dbReference type="InterPro" id="IPR050659">
    <property type="entry name" value="Peptidase_M24B"/>
</dbReference>
<evidence type="ECO:0000313" key="2">
    <source>
        <dbReference type="EMBL" id="THZ49552.1"/>
    </source>
</evidence>
<dbReference type="Gene3D" id="3.90.230.10">
    <property type="entry name" value="Creatinase/methionine aminopeptidase superfamily"/>
    <property type="match status" value="1"/>
</dbReference>
<sequence length="509" mass="57129">MSISSNVLRKSTLGTNFSYPHFPLYTQNIVMKDKFESKPGWGPEIGKRPRSLSRIWTAAVVVALYLTWIIKPFSSQSQFDRVQQCSIENFHKDLYFLENARPIEAQEFLDRRDNLAKALHVSGVDGFVLEPGYTFQYYANISQPQWEPWEPEERPFLMVVQPSVNASTGEVKAKTSFLSPHFEEGRVRMLGIPSEGELDIIVWEEHWNPYRTLKDGLFPDANATLMVDEEIRDFLVRGLDANGFKTVGLGGEVEAVRQTKTPAEVELLRAVNTGTIEGIRAMRPCLEAGLTENDVIKILDDTVKTIGFDLFFDIVLFDSNAALPHGGFATGDKVLTHETMVLIDAGYHYLGYSSDVCRSFFIDPPKKSLFRRLLHLPGSETNNSELHAEKLKVWDIVLQAQTEAGKMFMPNTTAASVDIAARKVIDDAGYKGTFTHRLGHGIGIKAHESPYLNKGNHETLLRPGMTFTAEPGIYLEGKFGVRHEDIYLVKENGPAEVISGRRAVSPYEP</sequence>
<accession>A0A4S9VCH7</accession>
<dbReference type="AlphaFoldDB" id="A0A4S9VCH7"/>
<keyword evidence="2" id="KW-0031">Aminopeptidase</keyword>
<dbReference type="EMBL" id="QZBN01000227">
    <property type="protein sequence ID" value="THZ49552.1"/>
    <property type="molecule type" value="Genomic_DNA"/>
</dbReference>
<dbReference type="InterPro" id="IPR036005">
    <property type="entry name" value="Creatinase/aminopeptidase-like"/>
</dbReference>
<dbReference type="InterPro" id="IPR029149">
    <property type="entry name" value="Creatin/AminoP/Spt16_N"/>
</dbReference>
<keyword evidence="2" id="KW-0378">Hydrolase</keyword>
<dbReference type="PANTHER" id="PTHR46112">
    <property type="entry name" value="AMINOPEPTIDASE"/>
    <property type="match status" value="1"/>
</dbReference>
<protein>
    <submittedName>
        <fullName evidence="2">Creatinase/aminopeptidase</fullName>
    </submittedName>
</protein>
<dbReference type="GO" id="GO:0004177">
    <property type="term" value="F:aminopeptidase activity"/>
    <property type="evidence" value="ECO:0007669"/>
    <property type="project" value="UniProtKB-KW"/>
</dbReference>
<comment type="caution">
    <text evidence="2">The sequence shown here is derived from an EMBL/GenBank/DDBJ whole genome shotgun (WGS) entry which is preliminary data.</text>
</comment>
<gene>
    <name evidence="2" type="ORF">D6C90_03388</name>
</gene>
<proteinExistence type="predicted"/>
<evidence type="ECO:0000313" key="3">
    <source>
        <dbReference type="Proteomes" id="UP000310121"/>
    </source>
</evidence>
<dbReference type="SUPFAM" id="SSF55920">
    <property type="entry name" value="Creatinase/aminopeptidase"/>
    <property type="match status" value="1"/>
</dbReference>
<feature type="domain" description="Peptidase M24" evidence="1">
    <location>
        <begin position="268"/>
        <end position="491"/>
    </location>
</feature>
<dbReference type="Proteomes" id="UP000310121">
    <property type="component" value="Unassembled WGS sequence"/>
</dbReference>
<dbReference type="Gene3D" id="3.40.350.10">
    <property type="entry name" value="Creatinase/prolidase N-terminal domain"/>
    <property type="match status" value="1"/>
</dbReference>
<dbReference type="SUPFAM" id="SSF53092">
    <property type="entry name" value="Creatinase/prolidase N-terminal domain"/>
    <property type="match status" value="1"/>
</dbReference>
<dbReference type="PANTHER" id="PTHR46112:SF2">
    <property type="entry name" value="XAA-PRO AMINOPEPTIDASE P-RELATED"/>
    <property type="match status" value="1"/>
</dbReference>
<reference evidence="2 3" key="1">
    <citation type="submission" date="2018-10" db="EMBL/GenBank/DDBJ databases">
        <title>Fifty Aureobasidium pullulans genomes reveal a recombining polyextremotolerant generalist.</title>
        <authorList>
            <person name="Gostincar C."/>
            <person name="Turk M."/>
            <person name="Zajc J."/>
            <person name="Gunde-Cimerman N."/>
        </authorList>
    </citation>
    <scope>NUCLEOTIDE SEQUENCE [LARGE SCALE GENOMIC DNA]</scope>
    <source>
        <strain evidence="2 3">EXF-3844</strain>
    </source>
</reference>
<evidence type="ECO:0000259" key="1">
    <source>
        <dbReference type="Pfam" id="PF00557"/>
    </source>
</evidence>